<accession>A0A220ITL1</accession>
<protein>
    <submittedName>
        <fullName evidence="1">Uncharacterized protein</fullName>
    </submittedName>
</protein>
<geneLocation type="plasmid" evidence="1">
    <name>pPHE24</name>
</geneLocation>
<dbReference type="EMBL" id="KY503037">
    <property type="protein sequence ID" value="ASI38200.1"/>
    <property type="molecule type" value="Genomic_DNA"/>
</dbReference>
<keyword evidence="1" id="KW-0614">Plasmid</keyword>
<sequence length="127" mass="14053">MIGSYRPTDTPCANLVMARSLTPAPADIVTQGVDGLDVSQEFGWLRYKKLLADRDAVMEPHHGFIEDRVLDTNFDRDAKIVVSIAHRKPLIISRWVIEADGNLLVVSSMVRNTLIAFAHVVGKPTSI</sequence>
<dbReference type="AlphaFoldDB" id="A0A220ITL1"/>
<name>A0A220ITL1_PSEFL</name>
<dbReference type="RefSeq" id="WP_147470676.1">
    <property type="nucleotide sequence ID" value="NZ_KY503037.1"/>
</dbReference>
<organism evidence="1">
    <name type="scientific">Pseudomonas fluorescens</name>
    <dbReference type="NCBI Taxonomy" id="294"/>
    <lineage>
        <taxon>Bacteria</taxon>
        <taxon>Pseudomonadati</taxon>
        <taxon>Pseudomonadota</taxon>
        <taxon>Gammaproteobacteria</taxon>
        <taxon>Pseudomonadales</taxon>
        <taxon>Pseudomonadaceae</taxon>
        <taxon>Pseudomonas</taxon>
    </lineage>
</organism>
<reference evidence="1" key="1">
    <citation type="submission" date="2017-01" db="EMBL/GenBank/DDBJ databases">
        <title>IS1411 activates the repA gene of the plasmid pG20 in Pseudomonas fluorescens PC20.</title>
        <authorList>
            <person name="Naanuri E."/>
            <person name="Heinaru E."/>
            <person name="Joesaar M."/>
            <person name="Heinaru A."/>
        </authorList>
    </citation>
    <scope>NUCLEOTIDE SEQUENCE</scope>
    <source>
        <strain evidence="1">PC24</strain>
        <plasmid evidence="1">pPHE24</plasmid>
    </source>
</reference>
<evidence type="ECO:0000313" key="1">
    <source>
        <dbReference type="EMBL" id="ASI38200.1"/>
    </source>
</evidence>
<proteinExistence type="predicted"/>